<keyword evidence="3" id="KW-1185">Reference proteome</keyword>
<keyword evidence="1" id="KW-0812">Transmembrane</keyword>
<accession>A0A9W3A7W9</accession>
<dbReference type="RefSeq" id="XP_055883261.1">
    <property type="nucleotide sequence ID" value="XM_056027286.1"/>
</dbReference>
<evidence type="ECO:0000313" key="4">
    <source>
        <dbReference type="RefSeq" id="XP_055883259.1"/>
    </source>
</evidence>
<dbReference type="RefSeq" id="XP_055883259.1">
    <property type="nucleotide sequence ID" value="XM_056027284.1"/>
</dbReference>
<feature type="transmembrane region" description="Helical" evidence="1">
    <location>
        <begin position="304"/>
        <end position="325"/>
    </location>
</feature>
<dbReference type="AlphaFoldDB" id="A0A9W3A7W9"/>
<protein>
    <submittedName>
        <fullName evidence="4 5">Uncharacterized protein LOC106052448</fullName>
    </submittedName>
</protein>
<sequence length="800" mass="90958">MSLYSMTVWLLLVAALIVSAAPATPSENPNPMVHYACLDSCSDQVGCTIHGKPFCLRDVNETRGDLSIPGTPFNIQLEKSYDTEYQYLNFSWTVPQDGSLYYLEGFMFEIWLYSKYGPYSSRCFNLNLEKNWRSVFNSTKQGNLNIYFRCVQLHQNAYERLEVRIYSRPFRYQTSKVWERFVPITPDGRWFPMLDILSNNSDKIHIKLLNPLPEAKTYNFKIMSSSQSFVKLASYTLVNTSAELSEKPFIDIVIPDTFRKEQFTISLEAFGFDGHPVQSTTTYEHSFRLSNNSPSEGGIDDNRLIIILVTISIVIVASVLICILWRVKIWLKLRKWIHIFSRKSSAQNIEIKLPKVFPIYCFESDNYVKVVQCHLSLLQTYVKISRLPSSNYFSCGPCPEDLSWVQSELKSNCVIIYLSPKLGALLHRDIDMSQLHHLDVLCIRSLQALYEVLSKDSSVPLPILVTFDCFEKKEQETVQELHGFLQAHKEIQEQLVPLTLASLCSGVFQLENLDQLLSKLCTISKSSQNKSQNLGCWRESKEAKELQGQLSLVSYFQPEETCAQKCFAVEEPKRGSLTNGSLSYSTKNNRLYSLDTVYLEDLRTPDAQSTDDNEHADEVIDCESELNTCVPLISSSSGFHSGSYQTYDEEMRNLMNPLVGFSKNITGNLHKDSNSHLCSNHPAHHVANECDHPLLNSSADYADNTLESPPGYCHRPVNGVYSNIPNITPASCSAHHKTHPVQEKFDSLWTMHNGEAFRQLPKIIPPHLCFSSSTSIDSVCERINRINESSTWSDLNLAKP</sequence>
<dbReference type="OrthoDB" id="6158429at2759"/>
<dbReference type="RefSeq" id="XP_055883260.1">
    <property type="nucleotide sequence ID" value="XM_056027285.1"/>
</dbReference>
<keyword evidence="1" id="KW-0472">Membrane</keyword>
<evidence type="ECO:0000313" key="6">
    <source>
        <dbReference type="RefSeq" id="XP_055883261.1"/>
    </source>
</evidence>
<dbReference type="Proteomes" id="UP001165740">
    <property type="component" value="Chromosome 4"/>
</dbReference>
<evidence type="ECO:0000256" key="1">
    <source>
        <dbReference type="SAM" id="Phobius"/>
    </source>
</evidence>
<gene>
    <name evidence="4 5 6" type="primary">LOC106052448</name>
</gene>
<reference evidence="4 5" key="1">
    <citation type="submission" date="2025-04" db="UniProtKB">
        <authorList>
            <consortium name="RefSeq"/>
        </authorList>
    </citation>
    <scope>IDENTIFICATION</scope>
</reference>
<proteinExistence type="predicted"/>
<evidence type="ECO:0000256" key="2">
    <source>
        <dbReference type="SAM" id="SignalP"/>
    </source>
</evidence>
<keyword evidence="2" id="KW-0732">Signal</keyword>
<organism evidence="3 4">
    <name type="scientific">Biomphalaria glabrata</name>
    <name type="common">Bloodfluke planorb</name>
    <name type="synonym">Freshwater snail</name>
    <dbReference type="NCBI Taxonomy" id="6526"/>
    <lineage>
        <taxon>Eukaryota</taxon>
        <taxon>Metazoa</taxon>
        <taxon>Spiralia</taxon>
        <taxon>Lophotrochozoa</taxon>
        <taxon>Mollusca</taxon>
        <taxon>Gastropoda</taxon>
        <taxon>Heterobranchia</taxon>
        <taxon>Euthyneura</taxon>
        <taxon>Panpulmonata</taxon>
        <taxon>Hygrophila</taxon>
        <taxon>Lymnaeoidea</taxon>
        <taxon>Planorbidae</taxon>
        <taxon>Biomphalaria</taxon>
    </lineage>
</organism>
<evidence type="ECO:0000313" key="3">
    <source>
        <dbReference type="Proteomes" id="UP001165740"/>
    </source>
</evidence>
<name>A0A9W3A7W9_BIOGL</name>
<feature type="signal peptide" evidence="2">
    <location>
        <begin position="1"/>
        <end position="20"/>
    </location>
</feature>
<dbReference type="GeneID" id="106052448"/>
<feature type="chain" id="PRO_5044702754" evidence="2">
    <location>
        <begin position="21"/>
        <end position="800"/>
    </location>
</feature>
<dbReference type="OMA" id="CSWIANT"/>
<keyword evidence="1" id="KW-1133">Transmembrane helix</keyword>
<evidence type="ECO:0000313" key="5">
    <source>
        <dbReference type="RefSeq" id="XP_055883260.1"/>
    </source>
</evidence>